<dbReference type="Proteomes" id="UP001281761">
    <property type="component" value="Unassembled WGS sequence"/>
</dbReference>
<keyword evidence="3" id="KW-1185">Reference proteome</keyword>
<comment type="caution">
    <text evidence="2">The sequence shown here is derived from an EMBL/GenBank/DDBJ whole genome shotgun (WGS) entry which is preliminary data.</text>
</comment>
<feature type="transmembrane region" description="Helical" evidence="1">
    <location>
        <begin position="157"/>
        <end position="181"/>
    </location>
</feature>
<reference evidence="2 3" key="1">
    <citation type="journal article" date="2022" name="bioRxiv">
        <title>Genomics of Preaxostyla Flagellates Illuminates Evolutionary Transitions and the Path Towards Mitochondrial Loss.</title>
        <authorList>
            <person name="Novak L.V.F."/>
            <person name="Treitli S.C."/>
            <person name="Pyrih J."/>
            <person name="Halakuc P."/>
            <person name="Pipaliya S.V."/>
            <person name="Vacek V."/>
            <person name="Brzon O."/>
            <person name="Soukal P."/>
            <person name="Eme L."/>
            <person name="Dacks J.B."/>
            <person name="Karnkowska A."/>
            <person name="Elias M."/>
            <person name="Hampl V."/>
        </authorList>
    </citation>
    <scope>NUCLEOTIDE SEQUENCE [LARGE SCALE GENOMIC DNA]</scope>
    <source>
        <strain evidence="2">NAU3</strain>
        <tissue evidence="2">Gut</tissue>
    </source>
</reference>
<sequence length="243" mass="26662">MSGEGWMIALIRINQIVAQEVESQGKCKDYEIFITTLVSEGLNDTIEMRLKGRGEDIRASSHKTRSENRKYGRLKSRKSTAWVGEGDGLQTANGVEIGKLISGDVTSKIFLDRSNEGSFDDDGDCVYGDELWSAGAADCGWKFECSELLVSVCGSDVGLLIVLLSLFVIGIELVRSLMFLIQTKGGTIALCDFLGSFTVLVGTVLLFLAYMFDMNEFVKQKSKIDIPLLGDDCEHLEPASFEA</sequence>
<dbReference type="EMBL" id="JARBJD010000009">
    <property type="protein sequence ID" value="KAK2962880.1"/>
    <property type="molecule type" value="Genomic_DNA"/>
</dbReference>
<feature type="transmembrane region" description="Helical" evidence="1">
    <location>
        <begin position="193"/>
        <end position="212"/>
    </location>
</feature>
<protein>
    <submittedName>
        <fullName evidence="2">Uncharacterized protein</fullName>
    </submittedName>
</protein>
<organism evidence="2 3">
    <name type="scientific">Blattamonas nauphoetae</name>
    <dbReference type="NCBI Taxonomy" id="2049346"/>
    <lineage>
        <taxon>Eukaryota</taxon>
        <taxon>Metamonada</taxon>
        <taxon>Preaxostyla</taxon>
        <taxon>Oxymonadida</taxon>
        <taxon>Blattamonas</taxon>
    </lineage>
</organism>
<proteinExistence type="predicted"/>
<accession>A0ABQ9YGL4</accession>
<keyword evidence="1" id="KW-0472">Membrane</keyword>
<gene>
    <name evidence="2" type="ORF">BLNAU_2315</name>
</gene>
<evidence type="ECO:0000313" key="3">
    <source>
        <dbReference type="Proteomes" id="UP001281761"/>
    </source>
</evidence>
<evidence type="ECO:0000256" key="1">
    <source>
        <dbReference type="SAM" id="Phobius"/>
    </source>
</evidence>
<evidence type="ECO:0000313" key="2">
    <source>
        <dbReference type="EMBL" id="KAK2962880.1"/>
    </source>
</evidence>
<keyword evidence="1" id="KW-1133">Transmembrane helix</keyword>
<name>A0ABQ9YGL4_9EUKA</name>
<keyword evidence="1" id="KW-0812">Transmembrane</keyword>